<evidence type="ECO:0000256" key="3">
    <source>
        <dbReference type="ARBA" id="ARBA00022490"/>
    </source>
</evidence>
<evidence type="ECO:0000259" key="6">
    <source>
        <dbReference type="PROSITE" id="PS50021"/>
    </source>
</evidence>
<dbReference type="GO" id="GO:0005737">
    <property type="term" value="C:cytoplasm"/>
    <property type="evidence" value="ECO:0007669"/>
    <property type="project" value="UniProtKB-SubCell"/>
</dbReference>
<dbReference type="GO" id="GO:0060271">
    <property type="term" value="P:cilium assembly"/>
    <property type="evidence" value="ECO:0007669"/>
    <property type="project" value="TreeGrafter"/>
</dbReference>
<dbReference type="Pfam" id="PF24529">
    <property type="entry name" value="CFAP47"/>
    <property type="match status" value="1"/>
</dbReference>
<organism evidence="7 8">
    <name type="scientific">Paramecium sonneborni</name>
    <dbReference type="NCBI Taxonomy" id="65129"/>
    <lineage>
        <taxon>Eukaryota</taxon>
        <taxon>Sar</taxon>
        <taxon>Alveolata</taxon>
        <taxon>Ciliophora</taxon>
        <taxon>Intramacronucleata</taxon>
        <taxon>Oligohymenophorea</taxon>
        <taxon>Peniculida</taxon>
        <taxon>Parameciidae</taxon>
        <taxon>Paramecium</taxon>
    </lineage>
</organism>
<dbReference type="EMBL" id="CAJJDN010000046">
    <property type="protein sequence ID" value="CAD8084286.1"/>
    <property type="molecule type" value="Genomic_DNA"/>
</dbReference>
<dbReference type="InterPro" id="IPR031549">
    <property type="entry name" value="ASH"/>
</dbReference>
<reference evidence="7" key="1">
    <citation type="submission" date="2021-01" db="EMBL/GenBank/DDBJ databases">
        <authorList>
            <consortium name="Genoscope - CEA"/>
            <person name="William W."/>
        </authorList>
    </citation>
    <scope>NUCLEOTIDE SEQUENCE</scope>
</reference>
<dbReference type="OrthoDB" id="10060824at2759"/>
<evidence type="ECO:0000256" key="2">
    <source>
        <dbReference type="ARBA" id="ARBA00004496"/>
    </source>
</evidence>
<dbReference type="Proteomes" id="UP000692954">
    <property type="component" value="Unassembled WGS sequence"/>
</dbReference>
<name>A0A8S1N3L8_9CILI</name>
<feature type="domain" description="Calponin-homology (CH)" evidence="6">
    <location>
        <begin position="2031"/>
        <end position="2143"/>
    </location>
</feature>
<feature type="region of interest" description="Disordered" evidence="5">
    <location>
        <begin position="1044"/>
        <end position="1069"/>
    </location>
</feature>
<dbReference type="Pfam" id="PF26579">
    <property type="entry name" value="Ig_CFAP47"/>
    <property type="match status" value="1"/>
</dbReference>
<evidence type="ECO:0000256" key="4">
    <source>
        <dbReference type="ARBA" id="ARBA00023273"/>
    </source>
</evidence>
<dbReference type="PANTHER" id="PTHR45912:SF3">
    <property type="entry name" value="CILIA- AND FLAGELLA-ASSOCIATED PROTEIN 47"/>
    <property type="match status" value="1"/>
</dbReference>
<protein>
    <recommendedName>
        <fullName evidence="6">Calponin-homology (CH) domain-containing protein</fullName>
    </recommendedName>
</protein>
<dbReference type="Pfam" id="PF24771">
    <property type="entry name" value="Ig_CFAP74_1st"/>
    <property type="match status" value="2"/>
</dbReference>
<dbReference type="Pfam" id="PF15780">
    <property type="entry name" value="ASH"/>
    <property type="match status" value="2"/>
</dbReference>
<gene>
    <name evidence="7" type="ORF">PSON_ATCC_30995.1.T0460179</name>
</gene>
<dbReference type="Pfam" id="PF22544">
    <property type="entry name" value="HYDIN_VesB_CFA65-like_Ig"/>
    <property type="match status" value="1"/>
</dbReference>
<dbReference type="InterPro" id="IPR056343">
    <property type="entry name" value="CFAP47_dom"/>
</dbReference>
<evidence type="ECO:0000256" key="5">
    <source>
        <dbReference type="SAM" id="MobiDB-lite"/>
    </source>
</evidence>
<keyword evidence="3" id="KW-0963">Cytoplasm</keyword>
<evidence type="ECO:0000256" key="1">
    <source>
        <dbReference type="ARBA" id="ARBA00004316"/>
    </source>
</evidence>
<accession>A0A8S1N3L8</accession>
<dbReference type="PROSITE" id="PS50021">
    <property type="entry name" value="CH"/>
    <property type="match status" value="1"/>
</dbReference>
<keyword evidence="4" id="KW-0966">Cell projection</keyword>
<dbReference type="InterPro" id="IPR001715">
    <property type="entry name" value="CH_dom"/>
</dbReference>
<dbReference type="InterPro" id="IPR053879">
    <property type="entry name" value="HYDIN_VesB_CFA65-like_Ig"/>
</dbReference>
<proteinExistence type="predicted"/>
<evidence type="ECO:0000313" key="8">
    <source>
        <dbReference type="Proteomes" id="UP000692954"/>
    </source>
</evidence>
<dbReference type="PANTHER" id="PTHR45912">
    <property type="entry name" value="CILIA- AND FLAGELLA-ASSOCIATED PROTEIN 47"/>
    <property type="match status" value="1"/>
</dbReference>
<comment type="subcellular location">
    <subcellularLocation>
        <location evidence="1">Cell projection</location>
    </subcellularLocation>
    <subcellularLocation>
        <location evidence="2">Cytoplasm</location>
    </subcellularLocation>
</comment>
<sequence>MNKSSLNSSKIKQLSSGAPIEVVPSEIIFKDIQINQTYEITVFIRNLTQTARRIRVFQPHSNFRCDYEMQGAIAAGLSMKLIVTFETANLECYSDSLKIVTDGQYSVDIPLHAFPATAAIIYEPFINLGFVRVGKEKMDKIHFKNEGKAAGKVELKLEKLPDFRIDPNSFTLTPGQEFSVSVFYKPKDAGIFRGIVEVIADGQLSGLSLKNPIDINATSIEFTRFLIDQSGTQNNHFDFGTIYYGQQKQIEAYLVNNTPKQQKFKVKLKKGLHEREETLKLQTPAELGLEQTERIMECWPEEGTIESYSQASIIFKCKPKVSEELQVRTRQYAMNQDKRMDPDQFQYSAIFDFNDDEPLMNHLSVNCICPQIKFPPIQALQFGQCGANLQKDMVFEIQNLSQMNKSSLNSSKIKQLSSGAPIEVVPSEIIFKDIQINQTYEITVFIRNLTQTARRIRVFQPHSNFRCDYEMQGAIAAGLSMKLIVTFETANLECYSDSLKIVTDGQYSVDIPLHAFPATAAIIYEPFINLGFVRVGKEKMDKIHFKNEGKAAGKVELKLEKLPDFRIDPNSFTLTPGQEFSVSVFYKPKDAGIFRGIVEVIADGQLSGLSLKNPIDINATSIEFTRFLIDQSGTQNNHFDFGTIYYGQQKQIEAYLVNNTPKQQKFKVKLKKGLHEREETLKLQTPAELGLEQTERIMECWPEEGTIESYSQASIIFKCKPKVSEELQVRTRQYAMNQDKRMDPDQFQYSAIFDFNDDEPLMNHLSVNCICPQIKFPPIQALQFGQCGANLQKDMVFEIQNLSQELPILISFPNIPYFTVTPPIKNLNQSEKINFWVSFRPKHIGQFCSTLNAELLGGVYKIPIKVTGTCQQILPKPQFRRGPESQPQDFEITKDRSISGIVKTQTDKVQTFDLSRSVVSIAQQSLDKIDDLKLSNKEKYNEYLKGHRAQRIKKEKEQMIKLKFTQMTEKLNQIKNESLILQKKKQQATEEEKPEPPIDYEFVVGMHEDGYEQDLNLPEANESLFVTKPIYHYEPITRVKEGNLIKPFDPDPKTVPKKKFPDEPKTHSEIRDTSCELTAEQLLKISAGPVKIDFGNIFIKSLATKYFYVRNELRSSIAVRLYSDREDFAQSYMKSQIIPSGQTAGFDICVNSRQLGQLKSHVKYIVNEKHVFEIQISATIEKVFLEMSRQQVKLTFTEDNAEMETMEILRLTNNGNADAKFKWITSDKKTFSVKPEDGVVAFGKYQECQIIYRPSLGNNQQQNTILAPGQQQQYTAAITRTEEEKITLKTEEGIDQIVKCLGVVTEPKCSVKQASLDFKDVVVCKPETKIISLKNHSKSTAVFAIKSQIDCIEVTPMKGRIHQEETKDIQVKFLSKEEKIIKGEIIIQIRGGKLLQVPFQAQSIIPKIEIEQDHFEFGNVTTLGTSNQMPLTLVNSSPVSVELVLDLRPQIENPKAPDGIDCLEFKPQDDDDTIMHSVHPDQEDDEPKEEDPLDDVSEKSEPIEVEQKIYRQYNISIGAGKSQQFFLRFSPKEVKQYSFDIPLTLARFGILPTLLRRVTCKGLKPKFLVEPQSIEFKKKIITSPDKCFPTVEEIKLSNPDRRDVHWKIDASSLKSEKIFSIEPTEGVVPSGQQSKIRIKFNPYGPGQFNGIVQLYILSDPDIPPTLPYVEIQLGGSGAYPRLLFDKKEIILPVVPLGIQSRCFFRIINDGYENLNLKYNWAQEISNFNLDLKFPEGTTLGVAKSKLRVEVIFSNKKPLSFTTRVEFIDEARVYSIYISGTTDNCIFTNQTFLWRMGRYQLEVEDKKPILYVEDENVDSDNEKNAKHSFSVRSSTSSKGTANLGYTPVRRELFDQACEYIIRWLNYHVLTTTITMYPEEVINSNGQQIFELITFLTGKQNFSYKQNIDPNWKKSQRAEALYKQYDEMIRQLKIEGALLNHIRSEYLLSYQDYLAWLKVQPVNKFENVPENMLRLNPTKYNYLQQDAWISLFYQIMKIYYLNRITVKAFKALPGIPTQKLNIPEYYLEGSNLISQPESILLYFYEICYEMQHQMPRRIKNFDQDFRDSIIISDSLTTFIGPSMNKFFNNLRNTCNHEDDYKNNTEKLMPALLDFGLQSHIQPTDIYRPQCREMIMLLVQLFFSLPYYIPQKEPIFFSCVLGEEVVKSIELKNPTQKPISYWVKYEGHPDFQLEGDESIKIEPDVPYQYKIKFTSRISQPVSGRVIFTNKKESNIQAAALVFELKSSITGRKSEKQWNVSSILYEIFDFQIQITNKFLQDGEFQIIITHEKKQIEQQKKKGKLNQQQIISQEEEFPAFFCQQEKVRIRKNQTINLNLQYIPLTMDTHKCQIVLTDPQVGEFQHDLQGTVELPNLSGEFKPEKPLYVDQNIQISYQIPFKNEFIIRARQQIQQIMQIKQKNKQQQLGGDKTNTQNNFLNKLVFPGSNIDSITFELEVFPQTQYLQIPQILTVGDGNKKQVDRNNDGKLPITYAFKNATKDFSVILTLKNKYDIRRYKLSASVLPKVVKATLEFRVPARQQVIQEIPIVNNSDKEWSIKVQMIQPQDGLFQCPNKDFYVKKKSTGLFPITFNPQWIAQSEARLVLTNPQTNDVFEYDLIGVGEEPVAEEHIILNCQARKQMKRDIEIKNNSDKAITYKVETDLIYATGPSTITVQAGKKAIYQLTIQPVLSGQYTGSITFTEENGKYLWYTVFMNTESPKSIQTLELSCLIRQATVIQLTLANPLSETTIYEAIINGDGLIGEDQFAIGANKEGNYELTFAPLKVGRWRGSVAFVNRQLGEVWYEFILTCEEQPIIKLNVLKASLGKVEQQSIILENPSDSKITLQYRISNPTNFDISPNELIIQPYDILKVNIRYTPSSLDQIEQSEIIFTSPIGKWHYLVFGNGLPPTKFPATTVSIGLNKDYSSVVHFKNPFKDPITVKVELEAEGHNKEVFKLLTTKCDKILVPGMNVLQIPFSFVPREITCYYTEIIIQMNEKISWNFPIKGVTESVSNQTLFHFKAKCRDKWEDEIKIGLQGIAQSLQADDKFDFELANIPVDLQQMINKCFSVKCTKNYLNNPHENLQYSIRFQPMKPFKASLEFIVLRQSGGRWKYKIVLEATQPDEDDVIIISSPLNKTTSVSFKLTNKIKGYAKFYAGFTPESDAEFSVIPKIGDLEPYGREGTTFVISFTPIEYGKIRKGKLVIQTEDMYWSYLIKGILPRYVPPQIKQSNIDNHLNKSQFQQSTIIDQSKNYVVENIKKARQLTPPSKRLNFLEASFIKK</sequence>
<dbReference type="GO" id="GO:0005929">
    <property type="term" value="C:cilium"/>
    <property type="evidence" value="ECO:0007669"/>
    <property type="project" value="TreeGrafter"/>
</dbReference>
<feature type="compositionally biased region" description="Acidic residues" evidence="5">
    <location>
        <begin position="1482"/>
        <end position="1495"/>
    </location>
</feature>
<comment type="caution">
    <text evidence="7">The sequence shown here is derived from an EMBL/GenBank/DDBJ whole genome shotgun (WGS) entry which is preliminary data.</text>
</comment>
<keyword evidence="8" id="KW-1185">Reference proteome</keyword>
<dbReference type="InterPro" id="IPR058952">
    <property type="entry name" value="Ig_CFAP47"/>
</dbReference>
<feature type="region of interest" description="Disordered" evidence="5">
    <location>
        <begin position="1471"/>
        <end position="1501"/>
    </location>
</feature>
<evidence type="ECO:0000313" key="7">
    <source>
        <dbReference type="EMBL" id="CAD8084286.1"/>
    </source>
</evidence>